<dbReference type="GO" id="GO:0016740">
    <property type="term" value="F:transferase activity"/>
    <property type="evidence" value="ECO:0007669"/>
    <property type="project" value="UniProtKB-KW"/>
</dbReference>
<dbReference type="Pfam" id="PF03734">
    <property type="entry name" value="YkuD"/>
    <property type="match status" value="1"/>
</dbReference>
<dbReference type="Proteomes" id="UP000219494">
    <property type="component" value="Unassembled WGS sequence"/>
</dbReference>
<dbReference type="InterPro" id="IPR045380">
    <property type="entry name" value="LD_TPept_scaffold_dom"/>
</dbReference>
<keyword evidence="4 7" id="KW-0133">Cell shape</keyword>
<evidence type="ECO:0000256" key="5">
    <source>
        <dbReference type="ARBA" id="ARBA00022984"/>
    </source>
</evidence>
<evidence type="ECO:0000256" key="7">
    <source>
        <dbReference type="PROSITE-ProRule" id="PRU01373"/>
    </source>
</evidence>
<dbReference type="SUPFAM" id="SSF141523">
    <property type="entry name" value="L,D-transpeptidase catalytic domain-like"/>
    <property type="match status" value="1"/>
</dbReference>
<dbReference type="InterPro" id="IPR038063">
    <property type="entry name" value="Transpep_catalytic_dom"/>
</dbReference>
<dbReference type="GO" id="GO:0009252">
    <property type="term" value="P:peptidoglycan biosynthetic process"/>
    <property type="evidence" value="ECO:0007669"/>
    <property type="project" value="UniProtKB-UniPathway"/>
</dbReference>
<feature type="signal peptide" evidence="8">
    <location>
        <begin position="1"/>
        <end position="22"/>
    </location>
</feature>
<evidence type="ECO:0000313" key="11">
    <source>
        <dbReference type="Proteomes" id="UP000219494"/>
    </source>
</evidence>
<dbReference type="PANTHER" id="PTHR41533">
    <property type="entry name" value="L,D-TRANSPEPTIDASE HI_1667-RELATED"/>
    <property type="match status" value="1"/>
</dbReference>
<dbReference type="GO" id="GO:0008360">
    <property type="term" value="P:regulation of cell shape"/>
    <property type="evidence" value="ECO:0007669"/>
    <property type="project" value="UniProtKB-UniRule"/>
</dbReference>
<evidence type="ECO:0000256" key="1">
    <source>
        <dbReference type="ARBA" id="ARBA00004752"/>
    </source>
</evidence>
<evidence type="ECO:0000313" key="10">
    <source>
        <dbReference type="EMBL" id="SOB87176.1"/>
    </source>
</evidence>
<protein>
    <submittedName>
        <fullName evidence="10">Murein L,D-transpeptidase YcbB/YkuD</fullName>
    </submittedName>
</protein>
<comment type="pathway">
    <text evidence="1 7">Cell wall biogenesis; peptidoglycan biosynthesis.</text>
</comment>
<feature type="chain" id="PRO_5013171222" evidence="8">
    <location>
        <begin position="23"/>
        <end position="433"/>
    </location>
</feature>
<dbReference type="CDD" id="cd16913">
    <property type="entry name" value="YkuD_like"/>
    <property type="match status" value="1"/>
</dbReference>
<evidence type="ECO:0000256" key="4">
    <source>
        <dbReference type="ARBA" id="ARBA00022960"/>
    </source>
</evidence>
<dbReference type="Pfam" id="PF20142">
    <property type="entry name" value="Scaffold"/>
    <property type="match status" value="1"/>
</dbReference>
<sequence length="433" mass="47083">MVAPFLALLIVAGSGAAAQAPASDLGAAIRSVGGPRSVTGFYRINAHRPLWISDGVLSPAAETLLALIETADLDGLDPDDYRPRALRAAIDRARDGSPRDLARAELQLSAAFVAYARDLREAPDVGMIYADQPLRPRPATATELLAAAAAAPSLDTHLRDFAWMNPAYGALRRSAALNGDRIAADDAAWTLVRRNLDRLRALPANPGKRFVLVDAAAARLWMYEDNRVVGTMRVVVGKPSEPTPMMAALIRYASVNPYWNVPPDLARNRYAPEVLAKGVGVLRAKRFQALADWSENAAAVPLEKVDWRAVADGRTELRLRQLPGPGNGMGRVKFMFPNELGVYLHDTPEKALLKETDRLFSSGCVRLEDAPRLGRWLFGRPLPTGGAPERRVDLPTPVPVYITYLTVAAEQDRLVYRDDVYGRDGGGALLASR</sequence>
<evidence type="ECO:0000256" key="6">
    <source>
        <dbReference type="ARBA" id="ARBA00023316"/>
    </source>
</evidence>
<feature type="domain" description="L,D-TPase catalytic" evidence="9">
    <location>
        <begin position="209"/>
        <end position="401"/>
    </location>
</feature>
<organism evidence="10 11">
    <name type="scientific">Sphingomonas guangdongensis</name>
    <dbReference type="NCBI Taxonomy" id="1141890"/>
    <lineage>
        <taxon>Bacteria</taxon>
        <taxon>Pseudomonadati</taxon>
        <taxon>Pseudomonadota</taxon>
        <taxon>Alphaproteobacteria</taxon>
        <taxon>Sphingomonadales</taxon>
        <taxon>Sphingomonadaceae</taxon>
        <taxon>Sphingomonas</taxon>
    </lineage>
</organism>
<reference evidence="10 11" key="1">
    <citation type="submission" date="2017-07" db="EMBL/GenBank/DDBJ databases">
        <authorList>
            <person name="Sun Z.S."/>
            <person name="Albrecht U."/>
            <person name="Echele G."/>
            <person name="Lee C.C."/>
        </authorList>
    </citation>
    <scope>NUCLEOTIDE SEQUENCE [LARGE SCALE GENOMIC DNA]</scope>
    <source>
        <strain evidence="10 11">CGMCC 1.12672</strain>
    </source>
</reference>
<dbReference type="AlphaFoldDB" id="A0A285QZ94"/>
<keyword evidence="5 7" id="KW-0573">Peptidoglycan synthesis</keyword>
<comment type="similarity">
    <text evidence="2">Belongs to the YkuD family.</text>
</comment>
<dbReference type="InterPro" id="IPR052905">
    <property type="entry name" value="LD-transpeptidase_YkuD-like"/>
</dbReference>
<keyword evidence="3" id="KW-0808">Transferase</keyword>
<accession>A0A285QZ94</accession>
<keyword evidence="6 7" id="KW-0961">Cell wall biogenesis/degradation</keyword>
<dbReference type="Gene3D" id="2.40.440.10">
    <property type="entry name" value="L,D-transpeptidase catalytic domain-like"/>
    <property type="match status" value="1"/>
</dbReference>
<dbReference type="EMBL" id="OBMI01000002">
    <property type="protein sequence ID" value="SOB87176.1"/>
    <property type="molecule type" value="Genomic_DNA"/>
</dbReference>
<dbReference type="GO" id="GO:0071555">
    <property type="term" value="P:cell wall organization"/>
    <property type="evidence" value="ECO:0007669"/>
    <property type="project" value="UniProtKB-UniRule"/>
</dbReference>
<proteinExistence type="inferred from homology"/>
<evidence type="ECO:0000256" key="8">
    <source>
        <dbReference type="SAM" id="SignalP"/>
    </source>
</evidence>
<evidence type="ECO:0000256" key="2">
    <source>
        <dbReference type="ARBA" id="ARBA00005992"/>
    </source>
</evidence>
<gene>
    <name evidence="10" type="ORF">SAMN06297144_2300</name>
</gene>
<dbReference type="GO" id="GO:0004180">
    <property type="term" value="F:carboxypeptidase activity"/>
    <property type="evidence" value="ECO:0007669"/>
    <property type="project" value="UniProtKB-ARBA"/>
</dbReference>
<dbReference type="PROSITE" id="PS52029">
    <property type="entry name" value="LD_TPASE"/>
    <property type="match status" value="1"/>
</dbReference>
<keyword evidence="11" id="KW-1185">Reference proteome</keyword>
<evidence type="ECO:0000259" key="9">
    <source>
        <dbReference type="PROSITE" id="PS52029"/>
    </source>
</evidence>
<name>A0A285QZ94_9SPHN</name>
<feature type="active site" description="Nucleophile" evidence="7">
    <location>
        <position position="364"/>
    </location>
</feature>
<dbReference type="InterPro" id="IPR005490">
    <property type="entry name" value="LD_TPept_cat_dom"/>
</dbReference>
<keyword evidence="8" id="KW-0732">Signal</keyword>
<dbReference type="PANTHER" id="PTHR41533:SF2">
    <property type="entry name" value="BLR7131 PROTEIN"/>
    <property type="match status" value="1"/>
</dbReference>
<dbReference type="UniPathway" id="UPA00219"/>
<feature type="active site" description="Proton donor/acceptor" evidence="7">
    <location>
        <position position="345"/>
    </location>
</feature>
<evidence type="ECO:0000256" key="3">
    <source>
        <dbReference type="ARBA" id="ARBA00022679"/>
    </source>
</evidence>